<reference evidence="1 2" key="1">
    <citation type="submission" date="2021-06" db="EMBL/GenBank/DDBJ databases">
        <authorList>
            <person name="Kallberg Y."/>
            <person name="Tangrot J."/>
            <person name="Rosling A."/>
        </authorList>
    </citation>
    <scope>NUCLEOTIDE SEQUENCE [LARGE SCALE GENOMIC DNA]</scope>
    <source>
        <strain evidence="1 2">120-4 pot B 10/14</strain>
    </source>
</reference>
<protein>
    <submittedName>
        <fullName evidence="1">11968_t:CDS:1</fullName>
    </submittedName>
</protein>
<keyword evidence="2" id="KW-1185">Reference proteome</keyword>
<comment type="caution">
    <text evidence="1">The sequence shown here is derived from an EMBL/GenBank/DDBJ whole genome shotgun (WGS) entry which is preliminary data.</text>
</comment>
<dbReference type="Proteomes" id="UP000789901">
    <property type="component" value="Unassembled WGS sequence"/>
</dbReference>
<proteinExistence type="predicted"/>
<evidence type="ECO:0000313" key="1">
    <source>
        <dbReference type="EMBL" id="CAG8566380.1"/>
    </source>
</evidence>
<accession>A0ABN7UEX6</accession>
<gene>
    <name evidence="1" type="ORF">GMARGA_LOCUS5268</name>
</gene>
<organism evidence="1 2">
    <name type="scientific">Gigaspora margarita</name>
    <dbReference type="NCBI Taxonomy" id="4874"/>
    <lineage>
        <taxon>Eukaryota</taxon>
        <taxon>Fungi</taxon>
        <taxon>Fungi incertae sedis</taxon>
        <taxon>Mucoromycota</taxon>
        <taxon>Glomeromycotina</taxon>
        <taxon>Glomeromycetes</taxon>
        <taxon>Diversisporales</taxon>
        <taxon>Gigasporaceae</taxon>
        <taxon>Gigaspora</taxon>
    </lineage>
</organism>
<name>A0ABN7UEX6_GIGMA</name>
<dbReference type="EMBL" id="CAJVQB010002210">
    <property type="protein sequence ID" value="CAG8566380.1"/>
    <property type="molecule type" value="Genomic_DNA"/>
</dbReference>
<evidence type="ECO:0000313" key="2">
    <source>
        <dbReference type="Proteomes" id="UP000789901"/>
    </source>
</evidence>
<sequence>MYFCVKPNIINTFANFLKNNTLALQVLAQVGINQTCIDTIKIGIAVKYGITFEDSKFSDNSSQ</sequence>